<evidence type="ECO:0000313" key="7">
    <source>
        <dbReference type="Proteomes" id="UP000054742"/>
    </source>
</evidence>
<dbReference type="Proteomes" id="UP000054742">
    <property type="component" value="Unassembled WGS sequence"/>
</dbReference>
<dbReference type="EMBL" id="LNXV01000003">
    <property type="protein sequence ID" value="KTC87035.1"/>
    <property type="molecule type" value="Genomic_DNA"/>
</dbReference>
<dbReference type="InterPro" id="IPR002641">
    <property type="entry name" value="PNPLA_dom"/>
</dbReference>
<dbReference type="InterPro" id="IPR050301">
    <property type="entry name" value="NTE"/>
</dbReference>
<dbReference type="PANTHER" id="PTHR14226:SF76">
    <property type="entry name" value="NTE FAMILY PROTEIN RSSA"/>
    <property type="match status" value="1"/>
</dbReference>
<protein>
    <submittedName>
        <fullName evidence="6">Phosphoesterase</fullName>
    </submittedName>
</protein>
<evidence type="ECO:0000256" key="1">
    <source>
        <dbReference type="ARBA" id="ARBA00022801"/>
    </source>
</evidence>
<gene>
    <name evidence="6" type="primary">ychK</name>
    <name evidence="6" type="ORF">Lbru_0264</name>
</gene>
<dbReference type="PANTHER" id="PTHR14226">
    <property type="entry name" value="NEUROPATHY TARGET ESTERASE/SWISS CHEESE D.MELANOGASTER"/>
    <property type="match status" value="1"/>
</dbReference>
<keyword evidence="1 4" id="KW-0378">Hydrolase</keyword>
<feature type="domain" description="PNPLA" evidence="5">
    <location>
        <begin position="15"/>
        <end position="175"/>
    </location>
</feature>
<dbReference type="SUPFAM" id="SSF52151">
    <property type="entry name" value="FabD/lysophospholipase-like"/>
    <property type="match status" value="1"/>
</dbReference>
<keyword evidence="7" id="KW-1185">Reference proteome</keyword>
<dbReference type="PROSITE" id="PS51635">
    <property type="entry name" value="PNPLA"/>
    <property type="match status" value="1"/>
</dbReference>
<feature type="active site" description="Nucleophile" evidence="4">
    <location>
        <position position="48"/>
    </location>
</feature>
<dbReference type="PATRIC" id="fig|29422.6.peg.276"/>
<dbReference type="GO" id="GO:0016787">
    <property type="term" value="F:hydrolase activity"/>
    <property type="evidence" value="ECO:0007669"/>
    <property type="project" value="UniProtKB-UniRule"/>
</dbReference>
<proteinExistence type="predicted"/>
<evidence type="ECO:0000313" key="6">
    <source>
        <dbReference type="EMBL" id="KTC87035.1"/>
    </source>
</evidence>
<dbReference type="AlphaFoldDB" id="A0A0W0SUJ0"/>
<name>A0A0W0SUJ0_9GAMM</name>
<dbReference type="Pfam" id="PF01734">
    <property type="entry name" value="Patatin"/>
    <property type="match status" value="1"/>
</dbReference>
<feature type="short sequence motif" description="DGA/G" evidence="4">
    <location>
        <begin position="162"/>
        <end position="164"/>
    </location>
</feature>
<dbReference type="Gene3D" id="3.40.1090.10">
    <property type="entry name" value="Cytosolic phospholipase A2 catalytic domain"/>
    <property type="match status" value="2"/>
</dbReference>
<evidence type="ECO:0000256" key="2">
    <source>
        <dbReference type="ARBA" id="ARBA00022963"/>
    </source>
</evidence>
<comment type="caution">
    <text evidence="6">The sequence shown here is derived from an EMBL/GenBank/DDBJ whole genome shotgun (WGS) entry which is preliminary data.</text>
</comment>
<keyword evidence="2 4" id="KW-0442">Lipid degradation</keyword>
<accession>A0A0W0SUJ0</accession>
<organism evidence="6 7">
    <name type="scientific">Legionella brunensis</name>
    <dbReference type="NCBI Taxonomy" id="29422"/>
    <lineage>
        <taxon>Bacteria</taxon>
        <taxon>Pseudomonadati</taxon>
        <taxon>Pseudomonadota</taxon>
        <taxon>Gammaproteobacteria</taxon>
        <taxon>Legionellales</taxon>
        <taxon>Legionellaceae</taxon>
        <taxon>Legionella</taxon>
    </lineage>
</organism>
<dbReference type="GO" id="GO:0016042">
    <property type="term" value="P:lipid catabolic process"/>
    <property type="evidence" value="ECO:0007669"/>
    <property type="project" value="UniProtKB-UniRule"/>
</dbReference>
<evidence type="ECO:0000256" key="4">
    <source>
        <dbReference type="PROSITE-ProRule" id="PRU01161"/>
    </source>
</evidence>
<reference evidence="6 7" key="1">
    <citation type="submission" date="2015-11" db="EMBL/GenBank/DDBJ databases">
        <title>Genomic analysis of 38 Legionella species identifies large and diverse effector repertoires.</title>
        <authorList>
            <person name="Burstein D."/>
            <person name="Amaro F."/>
            <person name="Zusman T."/>
            <person name="Lifshitz Z."/>
            <person name="Cohen O."/>
            <person name="Gilbert J.A."/>
            <person name="Pupko T."/>
            <person name="Shuman H.A."/>
            <person name="Segal G."/>
        </authorList>
    </citation>
    <scope>NUCLEOTIDE SEQUENCE [LARGE SCALE GENOMIC DNA]</scope>
    <source>
        <strain evidence="6 7">ATCC 43878</strain>
    </source>
</reference>
<sequence length="325" mass="35450">MPKHGGNMARLKIGLVFGSGSARGWAHIGVIRELANKGITPDLVTGSSIGAVVGGAYASGHLDEFEEWIFTLKRVDILKLLDVHIASGGFIQGKSLMIAIEKRIGNLNIEDLKVPFACVATSLLNGKEHWLRDGPLLDAVRASIALPGIFAPIALQHDIMLDGGLVNPVPISLARAMGADYIIAVNLNSDLVGRHFSPHHSDVAADNQENQKKLEYAEKNNPNIATWGAKLKTDFDIRLVSFISSLRKRRISKPGLFDVIAGSINIMQERITNSRMAEDPPDVLITPKLGHIGLMEFDRAQEAIREGQEATRRVADDLKKLKLKL</sequence>
<dbReference type="InterPro" id="IPR016035">
    <property type="entry name" value="Acyl_Trfase/lysoPLipase"/>
</dbReference>
<evidence type="ECO:0000256" key="3">
    <source>
        <dbReference type="ARBA" id="ARBA00023098"/>
    </source>
</evidence>
<evidence type="ECO:0000259" key="5">
    <source>
        <dbReference type="PROSITE" id="PS51635"/>
    </source>
</evidence>
<feature type="short sequence motif" description="GXSXG" evidence="4">
    <location>
        <begin position="46"/>
        <end position="50"/>
    </location>
</feature>
<comment type="caution">
    <text evidence="4">Lacks conserved residue(s) required for the propagation of feature annotation.</text>
</comment>
<dbReference type="STRING" id="29422.Lbru_0264"/>
<keyword evidence="3 4" id="KW-0443">Lipid metabolism</keyword>
<feature type="active site" description="Proton acceptor" evidence="4">
    <location>
        <position position="162"/>
    </location>
</feature>